<dbReference type="WBParaSite" id="maker-uti_cns_0000659-snap-gene-1.17-mRNA-1">
    <property type="protein sequence ID" value="maker-uti_cns_0000659-snap-gene-1.17-mRNA-1"/>
    <property type="gene ID" value="maker-uti_cns_0000659-snap-gene-1.17"/>
</dbReference>
<dbReference type="InterPro" id="IPR013783">
    <property type="entry name" value="Ig-like_fold"/>
</dbReference>
<feature type="region of interest" description="Disordered" evidence="1">
    <location>
        <begin position="2158"/>
        <end position="2198"/>
    </location>
</feature>
<dbReference type="GO" id="GO:0005929">
    <property type="term" value="C:cilium"/>
    <property type="evidence" value="ECO:0007669"/>
    <property type="project" value="TreeGrafter"/>
</dbReference>
<dbReference type="PROSITE" id="PS50021">
    <property type="entry name" value="CH"/>
    <property type="match status" value="1"/>
</dbReference>
<feature type="compositionally biased region" description="Low complexity" evidence="1">
    <location>
        <begin position="1525"/>
        <end position="1555"/>
    </location>
</feature>
<dbReference type="PANTHER" id="PTHR45912">
    <property type="entry name" value="CILIA- AND FLAGELLA-ASSOCIATED PROTEIN 47"/>
    <property type="match status" value="1"/>
</dbReference>
<dbReference type="InterPro" id="IPR058952">
    <property type="entry name" value="Ig_CFAP47"/>
</dbReference>
<evidence type="ECO:0000259" key="2">
    <source>
        <dbReference type="PROSITE" id="PS50021"/>
    </source>
</evidence>
<dbReference type="SUPFAM" id="SSF47576">
    <property type="entry name" value="Calponin-homology domain, CH-domain"/>
    <property type="match status" value="1"/>
</dbReference>
<proteinExistence type="predicted"/>
<dbReference type="GO" id="GO:0060271">
    <property type="term" value="P:cilium assembly"/>
    <property type="evidence" value="ECO:0007669"/>
    <property type="project" value="TreeGrafter"/>
</dbReference>
<name>A0A1I8G2Q9_9PLAT</name>
<feature type="compositionally biased region" description="Polar residues" evidence="1">
    <location>
        <begin position="1565"/>
        <end position="1576"/>
    </location>
</feature>
<dbReference type="Proteomes" id="UP000095280">
    <property type="component" value="Unplaced"/>
</dbReference>
<evidence type="ECO:0000313" key="3">
    <source>
        <dbReference type="Proteomes" id="UP000095280"/>
    </source>
</evidence>
<dbReference type="Pfam" id="PF24529">
    <property type="entry name" value="CFAP47"/>
    <property type="match status" value="1"/>
</dbReference>
<dbReference type="Gene3D" id="1.10.418.10">
    <property type="entry name" value="Calponin-like domain"/>
    <property type="match status" value="1"/>
</dbReference>
<dbReference type="InterPro" id="IPR001715">
    <property type="entry name" value="CH_dom"/>
</dbReference>
<dbReference type="InterPro" id="IPR036872">
    <property type="entry name" value="CH_dom_sf"/>
</dbReference>
<dbReference type="Pfam" id="PF26579">
    <property type="entry name" value="Ig_CFAP47"/>
    <property type="match status" value="1"/>
</dbReference>
<feature type="domain" description="Calponin-homology (CH)" evidence="2">
    <location>
        <begin position="1874"/>
        <end position="1997"/>
    </location>
</feature>
<feature type="region of interest" description="Disordered" evidence="1">
    <location>
        <begin position="1525"/>
        <end position="1602"/>
    </location>
</feature>
<dbReference type="InterPro" id="IPR056343">
    <property type="entry name" value="CFAP47_dom"/>
</dbReference>
<feature type="region of interest" description="Disordered" evidence="1">
    <location>
        <begin position="1644"/>
        <end position="1698"/>
    </location>
</feature>
<dbReference type="PANTHER" id="PTHR45912:SF3">
    <property type="entry name" value="CILIA- AND FLAGELLA-ASSOCIATED PROTEIN 47"/>
    <property type="match status" value="1"/>
</dbReference>
<evidence type="ECO:0000256" key="1">
    <source>
        <dbReference type="SAM" id="MobiDB-lite"/>
    </source>
</evidence>
<keyword evidence="3" id="KW-1185">Reference proteome</keyword>
<feature type="compositionally biased region" description="Gly residues" evidence="1">
    <location>
        <begin position="1685"/>
        <end position="1698"/>
    </location>
</feature>
<reference evidence="4" key="1">
    <citation type="submission" date="2016-11" db="UniProtKB">
        <authorList>
            <consortium name="WormBaseParasite"/>
        </authorList>
    </citation>
    <scope>IDENTIFICATION</scope>
</reference>
<evidence type="ECO:0000313" key="4">
    <source>
        <dbReference type="WBParaSite" id="maker-uti_cns_0000659-snap-gene-1.17-mRNA-1"/>
    </source>
</evidence>
<sequence length="3316" mass="366826">MALDIQGIRINPGIIQFFDCDVGVSQKCHVSVKNISEKTRTIRFYAPQNKIFTLKVKEHEKNVASGLDHVACIEYTPTDENTQSDRLIVTVDGEVIPVPVQGMPRQPVLEISDSVSFGVVVVANKVVTTNVKLYNRGSRPGEFRFEYSGSRPLSILPPHGSIPPKSVLPVRFDYITKEPGKFNEEVVAVLEGRTEPQKIAVFGEIVERQLELLSPATGEPMPCVHFGSAFYGTDKIEAAVLFNNAPEPVSFVSILEENAIGQESGPVNKSANLAEAKECTNPLTSLVCMIPNQGTIAPYQKALVCFRFSPRWYKSKRSFHTTEDSPPKQDFALFMYIQLVGTQTDSASPDSHRTQLEVALTGTALPILLQVSPKPEVNFGAVQLNNPADAAFTLANQSEDGLPVLFAFRKIAHFNARPERGQIEPGRELPVSVTFCPRQFGNFDVQLEICILGEVADDRQDPLTRRLDVIHSVFMRLSGSCRVFGTQPAGRFNPGITPLVANEVGLCTDTRFDELNERPVQPPLAALVAHTNARLHRHAVSADEGSGGDGKRRKQARIAFPNDRAASLRPSERHVDYCTLFTRVKRHNFVDPDYAYEDSEVERVRQHKQGYADSQRKRTENLIVSQRDRRLKRFENDRDMGMIPAMGMRPVKLGLEDLRPDTPPPEPPNKVFQLLSTKEIQDVKETAANQTAKDGLGAVPMSQKEKEECRMLLRPQELHQVVITPGTIDFGVVCLRSVVTRELIVMNNLETSIHLVVEIDCRELRHSSPLSQVVPPKSKALVPLIFESALQGRFQRNVSYVINGNYRNHVIALAEVVPVQLELSTQELEVVPCEGQPAEAGIRGVITLYNRLNHPAEFSWEPVLKERQHTAFSIRPRAGVVEAFKDIDCEVVFRPSFNAPDEGYFRLHVEGGNDLNLKCVAKFGPTNVQFVNRRVMFGSVPLNMTTVKKAVLVNNSQNHAYFHVINSKPWPGMELEPLSGVVPVGGQKEIRISFTPSAVSKFDCGTRVAIRGWRDLELRMGGTILSPCVDIPLKEFNFDGVYVGASKSISFELVNQTQTDSRLEFDLKRYPDFSLDFGGRASPEDLANPGVHTVTLRPEETLKAVLTFRPKEVASYSFLMPVVINNTRAPSPAATPVPPSPAPTVKDGISMSRIDSATSSSSGRVGWTPHVPVVQTPRKLVKGIALRPVLRLSRREFAFQLAPEALQDQLDAQVSPTPPPLNQATPANNRLQLLTLENTGDSAITWAVDLPNSQKALRDSCFSLTPIEGTEAAPEEASSESGRRLFGRLEPAATVTLTVQFSPRSPGQFKARLPVVINDDWQFPYDHLTLRGELTWPSITFVPPALTLTPCPLHSAISVQFSILAANYAAPSRLEFTLPQVEADDGSPIKPLRLEYIDGRGPDIFPATKDPDANGGGSDASLAQLIELRCRLTFEASTPVSISKEILFQDSFGNQTRLPVSATADNCLLTLYPFVLKHREDYHIVTEQGKLLEGRRAAQQLPATETGEPQMVACRAEDLSGLVAASSRPSTTATSSNFEDSSTSYEETLTESAASNTPRDGAVNNPASSSKATGQSGPHVPGMVGKTGKTRWPDHALTESSSDGLVDENYHLEREGLFYRDMLSIVQRWFTNYGWPGGQFPVTVPNSMRSGLSRKQQSDEQDDSSNRKKKSTTSNDKDGNKDGNNAGGKGAALDSGGGKSEVKTIYDMITHLCGRPAPGIPISAALPSQAAERVKQIYWQHATLLTFLRSQGGCLASVRPEHLMEPKDYRCWKSLQAKKPNSAAEASGSPESIEDDGLEPSPGRLVRDVEEAGRDEELFECVSKRAWTDVLLQILKTLVLYKVTPRSFKNLRQPDPHMPLPSISLSPLASNVYTVNERILLAWLNHFYDNYRTKIWTDGDKGGVPPARWVINFDHDLLDGLVLAAVIGAHCPYLIDSHLRGMYTAPSTPEQCLHNSLRVVNAMRFVGLDFDVQALDLTAPNPVLLMLLCVYLYQTLPQYIIKSNVDFSGGLHQTCSRQVTLVNPVAKTLAYRAALAGRDAADFSLPKGDLVSLPPKGRVPVSVEFRSRFLRPAEAVLLLIGRPSGPHQGSTQVFRLVTQVNSIQPISTVQVASHCYELKPVRLNVVNPFNCEAVFAVSLVEGGTDQLLLNACEKRQQQQQQQQQQERQIERKKSKQGPPPPRSVDTKGAQSRPEPPVSMKSFFCHVPEIRLAPRGSAEIDMNFLPFQVDKKQCSVVLRNPTVGEFVYGVEAVADLPVPTRIPMEEANATPGAPPTKTVRISSAVAASRGQSSVVHDHSIVYWRTEANKEVKEVLKIPLINEYKEKALLQAAQQHLSLKEVQRRRVTGTLESGTLVEKAMEMLSAVGVDGKKLEKTNSSIERRKFQFSKETIDFQVELDSHHFRAPSVISIPHPRSTDNSLKKDPTVTTFDLPLEFRPKRPGVYPVTIILKANDDVRLFRVECIVIPEGFSAELQFESPVNQAVLQNIPVINQTKDDWRLKAEMHGVNFHGPDYLLAKAYKTTSYPLTFKPTHEGEATGRLLLTNLDDGTEHCYVLGGIGRKPLALDHLVFDCQVGESITRVVLVPNNSKRKLLYQVESNLSFVGGKKEVTVLPGRQVEYTIVIAPNKRGKFDGVIAFVADKDRLVDYDSDGEELPPVDDNPSTEHRVWYSMELSVAPGEPMGRLNVTCPCYRTCEVEFTVRNPLTDKEIELDAEIRGESLSGEKVLRLAPAEEVTYRLAFSPALVEDTIGSVIFFNSEVGEFWYELNLHATPPPLTVLEPMECELGQHVCQEMTLENPSSAPIVLRPQLSNANNFGLEITDSEVHIPAGGSVTLNLRFTPSDLGFADHACRITFHSDKLKEWIFEVNGSGLMPSAQNPVAITAPAGSNSTLIIPFHNPLDVPVMCDILLTDSGKSTNDGIKELENSPFCLLLKHCKKIRLEPKARLDIPVSFAPENMQQHEAVCVVIMRRRDGKGWHYCPDEPKALPRSDSGGIAEIRWRFRVVGVPENKADRPEVPAPLVSCPARTVAEDRLEVWLAGVAPTPGAPQTLIRARTRTPAGNQPALPAGVEEAADVPEPFTFGLVSLDDSLAGLLSQSVKLELLRQVRDSRTGMVVLTFALRLQPYKTFRVKTHLVIKSNAGGFWRYPLTVESTDPEPDDVITINAAGLDRASKVMFRLTSKELHPVKFRAYFEENHDSGDFHVEPQSGELPPHGTDGLPFTVTFLPSYYGKPKRVRLVIRTDDMEWTYIIVGEIPEYQPPQGRSLPPVSGPHPNPIVRSGRVKNYIRENMRMEHTGVSSPIKLAPLMCKKEQVPLF</sequence>
<accession>A0A1I8G2Q9</accession>
<organism evidence="3 4">
    <name type="scientific">Macrostomum lignano</name>
    <dbReference type="NCBI Taxonomy" id="282301"/>
    <lineage>
        <taxon>Eukaryota</taxon>
        <taxon>Metazoa</taxon>
        <taxon>Spiralia</taxon>
        <taxon>Lophotrochozoa</taxon>
        <taxon>Platyhelminthes</taxon>
        <taxon>Rhabditophora</taxon>
        <taxon>Macrostomorpha</taxon>
        <taxon>Macrostomida</taxon>
        <taxon>Macrostomidae</taxon>
        <taxon>Macrostomum</taxon>
    </lineage>
</organism>
<dbReference type="Gene3D" id="2.60.40.10">
    <property type="entry name" value="Immunoglobulins"/>
    <property type="match status" value="6"/>
</dbReference>
<feature type="compositionally biased region" description="Polar residues" evidence="1">
    <location>
        <begin position="1644"/>
        <end position="1655"/>
    </location>
</feature>
<protein>
    <submittedName>
        <fullName evidence="4">Calponin-homology (CH) domain-containing protein</fullName>
    </submittedName>
</protein>
<feature type="region of interest" description="Disordered" evidence="1">
    <location>
        <begin position="1781"/>
        <end position="1804"/>
    </location>
</feature>